<protein>
    <recommendedName>
        <fullName evidence="3">C2H2-type domain-containing protein</fullName>
    </recommendedName>
</protein>
<name>A0A6B0S562_9CETA</name>
<feature type="signal peptide" evidence="2">
    <location>
        <begin position="1"/>
        <end position="22"/>
    </location>
</feature>
<keyword evidence="2" id="KW-0732">Signal</keyword>
<dbReference type="PROSITE" id="PS00028">
    <property type="entry name" value="ZINC_FINGER_C2H2_1"/>
    <property type="match status" value="1"/>
</dbReference>
<reference evidence="4" key="1">
    <citation type="submission" date="2019-10" db="EMBL/GenBank/DDBJ databases">
        <title>The sequence and de novo assembly of the wild yak genome.</title>
        <authorList>
            <person name="Liu Y."/>
        </authorList>
    </citation>
    <scope>NUCLEOTIDE SEQUENCE [LARGE SCALE GENOMIC DNA]</scope>
    <source>
        <strain evidence="4">WY2019</strain>
    </source>
</reference>
<evidence type="ECO:0000313" key="5">
    <source>
        <dbReference type="Proteomes" id="UP000322234"/>
    </source>
</evidence>
<evidence type="ECO:0000256" key="1">
    <source>
        <dbReference type="SAM" id="MobiDB-lite"/>
    </source>
</evidence>
<dbReference type="AlphaFoldDB" id="A0A6B0S562"/>
<evidence type="ECO:0000313" key="4">
    <source>
        <dbReference type="EMBL" id="MXQ97699.1"/>
    </source>
</evidence>
<feature type="region of interest" description="Disordered" evidence="1">
    <location>
        <begin position="250"/>
        <end position="271"/>
    </location>
</feature>
<dbReference type="InterPro" id="IPR013087">
    <property type="entry name" value="Znf_C2H2_type"/>
</dbReference>
<feature type="region of interest" description="Disordered" evidence="1">
    <location>
        <begin position="145"/>
        <end position="165"/>
    </location>
</feature>
<feature type="chain" id="PRO_5025430749" description="C2H2-type domain-containing protein" evidence="2">
    <location>
        <begin position="23"/>
        <end position="271"/>
    </location>
</feature>
<accession>A0A6B0S562</accession>
<dbReference type="Gene3D" id="3.30.160.60">
    <property type="entry name" value="Classic Zinc Finger"/>
    <property type="match status" value="1"/>
</dbReference>
<comment type="caution">
    <text evidence="4">The sequence shown here is derived from an EMBL/GenBank/DDBJ whole genome shotgun (WGS) entry which is preliminary data.</text>
</comment>
<proteinExistence type="predicted"/>
<dbReference type="Proteomes" id="UP000322234">
    <property type="component" value="Unassembled WGS sequence"/>
</dbReference>
<dbReference type="InterPro" id="IPR036236">
    <property type="entry name" value="Znf_C2H2_sf"/>
</dbReference>
<dbReference type="SUPFAM" id="SSF57667">
    <property type="entry name" value="beta-beta-alpha zinc fingers"/>
    <property type="match status" value="1"/>
</dbReference>
<keyword evidence="5" id="KW-1185">Reference proteome</keyword>
<evidence type="ECO:0000256" key="2">
    <source>
        <dbReference type="SAM" id="SignalP"/>
    </source>
</evidence>
<gene>
    <name evidence="4" type="ORF">E5288_WYG007446</name>
</gene>
<feature type="domain" description="C2H2-type" evidence="3">
    <location>
        <begin position="53"/>
        <end position="74"/>
    </location>
</feature>
<sequence length="271" mass="29772">MVQCLLRFALTVFLGCWHGVDKEEAASEQSVSVAVSHIHTSKADSLTQMAHPCNLCGPILKDVLHLDEHKETRHGLKPYTCGACGRQFWFSANFDQPQKLYDVEKLLRGDKGKTSFVTNYRACEEPLLSEKPFAYKEEQKKFQASLGSHQQKATHSKRKTRSPEKLVEGPDINLRRVLLLEQSAVYFGVEWLACFASTISPNGSTPAAYTQLSCRIKGSDPSALVAKITSHTHYSALGPSWHLPASAGPYAQVSSASNPGPAAKSLHHPVS</sequence>
<organism evidence="4 5">
    <name type="scientific">Bos mutus</name>
    <name type="common">wild yak</name>
    <dbReference type="NCBI Taxonomy" id="72004"/>
    <lineage>
        <taxon>Eukaryota</taxon>
        <taxon>Metazoa</taxon>
        <taxon>Chordata</taxon>
        <taxon>Craniata</taxon>
        <taxon>Vertebrata</taxon>
        <taxon>Euteleostomi</taxon>
        <taxon>Mammalia</taxon>
        <taxon>Eutheria</taxon>
        <taxon>Laurasiatheria</taxon>
        <taxon>Artiodactyla</taxon>
        <taxon>Ruminantia</taxon>
        <taxon>Pecora</taxon>
        <taxon>Bovidae</taxon>
        <taxon>Bovinae</taxon>
        <taxon>Bos</taxon>
    </lineage>
</organism>
<evidence type="ECO:0000259" key="3">
    <source>
        <dbReference type="PROSITE" id="PS00028"/>
    </source>
</evidence>
<dbReference type="EMBL" id="VBQZ03000199">
    <property type="protein sequence ID" value="MXQ97699.1"/>
    <property type="molecule type" value="Genomic_DNA"/>
</dbReference>